<evidence type="ECO:0000256" key="1">
    <source>
        <dbReference type="SAM" id="MobiDB-lite"/>
    </source>
</evidence>
<accession>A0ABX7EPW9</accession>
<dbReference type="EMBL" id="CP049945">
    <property type="protein sequence ID" value="QRF05911.1"/>
    <property type="molecule type" value="Genomic_DNA"/>
</dbReference>
<sequence>MSPPSPLRPALGAAAVTAALAAALAAVPQAAAEDGSEPTTSSTMRPAPSASPSAPDSSGAALPEAPASPLPSHGVQGGIGGGVEQWGTVTTVGGAVLVAAALGGAGWMLRRSAGTRD</sequence>
<gene>
    <name evidence="4" type="ORF">G9U55_29715</name>
</gene>
<evidence type="ECO:0008006" key="6">
    <source>
        <dbReference type="Google" id="ProtNLM"/>
    </source>
</evidence>
<dbReference type="Proteomes" id="UP000596311">
    <property type="component" value="Chromosome"/>
</dbReference>
<dbReference type="PROSITE" id="PS51318">
    <property type="entry name" value="TAT"/>
    <property type="match status" value="1"/>
</dbReference>
<dbReference type="RefSeq" id="WP_203216413.1">
    <property type="nucleotide sequence ID" value="NZ_CP049945.1"/>
</dbReference>
<organism evidence="4 5">
    <name type="scientific">Streptomyces koyangensis</name>
    <dbReference type="NCBI Taxonomy" id="188770"/>
    <lineage>
        <taxon>Bacteria</taxon>
        <taxon>Bacillati</taxon>
        <taxon>Actinomycetota</taxon>
        <taxon>Actinomycetes</taxon>
        <taxon>Kitasatosporales</taxon>
        <taxon>Streptomycetaceae</taxon>
        <taxon>Streptomyces</taxon>
        <taxon>Streptomyces aurantiacus group</taxon>
    </lineage>
</organism>
<feature type="transmembrane region" description="Helical" evidence="2">
    <location>
        <begin position="86"/>
        <end position="109"/>
    </location>
</feature>
<feature type="compositionally biased region" description="Low complexity" evidence="1">
    <location>
        <begin position="27"/>
        <end position="74"/>
    </location>
</feature>
<protein>
    <recommendedName>
        <fullName evidence="6">Tat pathway signal sequence domain protein</fullName>
    </recommendedName>
</protein>
<keyword evidence="2" id="KW-1133">Transmembrane helix</keyword>
<reference evidence="4 5" key="1">
    <citation type="submission" date="2020-03" db="EMBL/GenBank/DDBJ databases">
        <title>Genome mining and metabolic profiling illuminate the polycyclic tetramate macrolactams from Streptomyces koyangensis SCSIO 5802.</title>
        <authorList>
            <person name="Ding W."/>
        </authorList>
    </citation>
    <scope>NUCLEOTIDE SEQUENCE [LARGE SCALE GENOMIC DNA]</scope>
    <source>
        <strain evidence="4 5">SCSIO 5802</strain>
    </source>
</reference>
<keyword evidence="2" id="KW-0812">Transmembrane</keyword>
<feature type="region of interest" description="Disordered" evidence="1">
    <location>
        <begin position="27"/>
        <end position="86"/>
    </location>
</feature>
<keyword evidence="3" id="KW-0732">Signal</keyword>
<evidence type="ECO:0000313" key="5">
    <source>
        <dbReference type="Proteomes" id="UP000596311"/>
    </source>
</evidence>
<feature type="signal peptide" evidence="3">
    <location>
        <begin position="1"/>
        <end position="32"/>
    </location>
</feature>
<feature type="chain" id="PRO_5046051712" description="Tat pathway signal sequence domain protein" evidence="3">
    <location>
        <begin position="33"/>
        <end position="117"/>
    </location>
</feature>
<evidence type="ECO:0000256" key="2">
    <source>
        <dbReference type="SAM" id="Phobius"/>
    </source>
</evidence>
<proteinExistence type="predicted"/>
<feature type="compositionally biased region" description="Gly residues" evidence="1">
    <location>
        <begin position="75"/>
        <end position="84"/>
    </location>
</feature>
<keyword evidence="5" id="KW-1185">Reference proteome</keyword>
<evidence type="ECO:0000256" key="3">
    <source>
        <dbReference type="SAM" id="SignalP"/>
    </source>
</evidence>
<dbReference type="InterPro" id="IPR006311">
    <property type="entry name" value="TAT_signal"/>
</dbReference>
<evidence type="ECO:0000313" key="4">
    <source>
        <dbReference type="EMBL" id="QRF05911.1"/>
    </source>
</evidence>
<name>A0ABX7EPW9_9ACTN</name>
<keyword evidence="2" id="KW-0472">Membrane</keyword>